<evidence type="ECO:0000313" key="4">
    <source>
        <dbReference type="Proteomes" id="UP000530850"/>
    </source>
</evidence>
<sequence length="93" mass="9414">MSWRSGASVAGGHGDSGSSCVVGEVVGWMPPACPPVTARADACPRRADRSMRGAPVGHIASLAAAASAARNKGRSCGFSVDRRVPPPVSLFPL</sequence>
<protein>
    <submittedName>
        <fullName evidence="2">Uncharacterized protein</fullName>
    </submittedName>
</protein>
<evidence type="ECO:0000313" key="3">
    <source>
        <dbReference type="Proteomes" id="UP000309454"/>
    </source>
</evidence>
<reference evidence="1 4" key="2">
    <citation type="submission" date="2020-08" db="EMBL/GenBank/DDBJ databases">
        <title>Sequencing the genomes of 1000 actinobacteria strains.</title>
        <authorList>
            <person name="Klenk H.-P."/>
        </authorList>
    </citation>
    <scope>NUCLEOTIDE SEQUENCE [LARGE SCALE GENOMIC DNA]</scope>
    <source>
        <strain evidence="1 4">DSM 22242</strain>
    </source>
</reference>
<comment type="caution">
    <text evidence="2">The sequence shown here is derived from an EMBL/GenBank/DDBJ whole genome shotgun (WGS) entry which is preliminary data.</text>
</comment>
<accession>A0A4T9TBU7</accession>
<organism evidence="2 3">
    <name type="scientific">Parvibacter caecicola</name>
    <dbReference type="NCBI Taxonomy" id="747645"/>
    <lineage>
        <taxon>Bacteria</taxon>
        <taxon>Bacillati</taxon>
        <taxon>Actinomycetota</taxon>
        <taxon>Coriobacteriia</taxon>
        <taxon>Coriobacteriales</taxon>
        <taxon>Coriobacteriaceae</taxon>
        <taxon>Parvibacter</taxon>
    </lineage>
</organism>
<dbReference type="GeneID" id="93357701"/>
<dbReference type="EMBL" id="SSTM01000002">
    <property type="protein sequence ID" value="TJW11283.1"/>
    <property type="molecule type" value="Genomic_DNA"/>
</dbReference>
<keyword evidence="3" id="KW-1185">Reference proteome</keyword>
<proteinExistence type="predicted"/>
<dbReference type="EMBL" id="JACHYA010000002">
    <property type="protein sequence ID" value="MBB3171139.1"/>
    <property type="molecule type" value="Genomic_DNA"/>
</dbReference>
<dbReference type="Proteomes" id="UP000309454">
    <property type="component" value="Unassembled WGS sequence"/>
</dbReference>
<dbReference type="Proteomes" id="UP000530850">
    <property type="component" value="Unassembled WGS sequence"/>
</dbReference>
<dbReference type="RefSeq" id="WP_136845461.1">
    <property type="nucleotide sequence ID" value="NZ_CANPEU010000004.1"/>
</dbReference>
<evidence type="ECO:0000313" key="1">
    <source>
        <dbReference type="EMBL" id="MBB3171139.1"/>
    </source>
</evidence>
<gene>
    <name evidence="2" type="ORF">E5982_03460</name>
    <name evidence="1" type="ORF">FHR31_000951</name>
</gene>
<evidence type="ECO:0000313" key="2">
    <source>
        <dbReference type="EMBL" id="TJW11283.1"/>
    </source>
</evidence>
<name>A0A4T9TBU7_9ACTN</name>
<dbReference type="AlphaFoldDB" id="A0A4T9TBU7"/>
<reference evidence="2 3" key="1">
    <citation type="submission" date="2019-04" db="EMBL/GenBank/DDBJ databases">
        <title>Microbes associate with the intestines of laboratory mice.</title>
        <authorList>
            <person name="Navarre W."/>
            <person name="Wong E."/>
            <person name="Huang K.C."/>
            <person name="Tropini C."/>
            <person name="Ng K."/>
            <person name="Yu B."/>
        </authorList>
    </citation>
    <scope>NUCLEOTIDE SEQUENCE [LARGE SCALE GENOMIC DNA]</scope>
    <source>
        <strain evidence="2 3">NM48_B13</strain>
    </source>
</reference>